<dbReference type="OrthoDB" id="6637825at2"/>
<dbReference type="AlphaFoldDB" id="A0A0W0ZC11"/>
<proteinExistence type="predicted"/>
<dbReference type="EMBL" id="LNYU01000009">
    <property type="protein sequence ID" value="KTD66490.1"/>
    <property type="molecule type" value="Genomic_DNA"/>
</dbReference>
<dbReference type="RefSeq" id="WP_058512907.1">
    <property type="nucleotide sequence ID" value="NZ_CAAAIH010000025.1"/>
</dbReference>
<reference evidence="1 2" key="1">
    <citation type="submission" date="2015-11" db="EMBL/GenBank/DDBJ databases">
        <title>Genomic analysis of 38 Legionella species identifies large and diverse effector repertoires.</title>
        <authorList>
            <person name="Burstein D."/>
            <person name="Amaro F."/>
            <person name="Zusman T."/>
            <person name="Lifshitz Z."/>
            <person name="Cohen O."/>
            <person name="Gilbert J.A."/>
            <person name="Pupko T."/>
            <person name="Shuman H.A."/>
            <person name="Segal G."/>
        </authorList>
    </citation>
    <scope>NUCLEOTIDE SEQUENCE [LARGE SCALE GENOMIC DNA]</scope>
    <source>
        <strain evidence="1 2">SC-63-C7</strain>
    </source>
</reference>
<protein>
    <recommendedName>
        <fullName evidence="3">Phosphoribosyltransferase</fullName>
    </recommendedName>
</protein>
<organism evidence="1 2">
    <name type="scientific">Legionella santicrucis</name>
    <dbReference type="NCBI Taxonomy" id="45074"/>
    <lineage>
        <taxon>Bacteria</taxon>
        <taxon>Pseudomonadati</taxon>
        <taxon>Pseudomonadota</taxon>
        <taxon>Gammaproteobacteria</taxon>
        <taxon>Legionellales</taxon>
        <taxon>Legionellaceae</taxon>
        <taxon>Legionella</taxon>
    </lineage>
</organism>
<keyword evidence="2" id="KW-1185">Reference proteome</keyword>
<evidence type="ECO:0008006" key="3">
    <source>
        <dbReference type="Google" id="ProtNLM"/>
    </source>
</evidence>
<name>A0A0W0ZC11_9GAMM</name>
<dbReference type="Proteomes" id="UP000054703">
    <property type="component" value="Unassembled WGS sequence"/>
</dbReference>
<gene>
    <name evidence="1" type="ORF">Lsan_0435</name>
</gene>
<sequence length="209" mass="24486">MLEPKLLKIDEVIRSNHFYLQSNDLCYYFGDYYARQGYGHSPMNQLIYNFKKYMNRKGKSDWHFKEDAIKEVAKTIHCLDVWNKLKQYTWVPLPSSKLKDDPEFDDRLMRTLLCLKEKEPYLDVRDLFSIKTGRIAAHNPDIIYRPTVQDHLSNFQLNRNLLEPSPKAIAIFDDVITTGASFLAGKMLLNQVFPDTHLIGIFIARNIPN</sequence>
<accession>A0A0W0ZC11</accession>
<evidence type="ECO:0000313" key="2">
    <source>
        <dbReference type="Proteomes" id="UP000054703"/>
    </source>
</evidence>
<comment type="caution">
    <text evidence="1">The sequence shown here is derived from an EMBL/GenBank/DDBJ whole genome shotgun (WGS) entry which is preliminary data.</text>
</comment>
<evidence type="ECO:0000313" key="1">
    <source>
        <dbReference type="EMBL" id="KTD66490.1"/>
    </source>
</evidence>
<dbReference type="PATRIC" id="fig|45074.5.peg.461"/>
<dbReference type="STRING" id="45074.Lsan_0435"/>